<name>A0AA38XPT5_9EURO</name>
<proteinExistence type="predicted"/>
<evidence type="ECO:0000313" key="1">
    <source>
        <dbReference type="EMBL" id="KAJ9617445.1"/>
    </source>
</evidence>
<reference evidence="1" key="1">
    <citation type="submission" date="2022-10" db="EMBL/GenBank/DDBJ databases">
        <title>Culturing micro-colonial fungi from biological soil crusts in the Mojave desert and describing Neophaeococcomyces mojavensis, and introducing the new genera and species Taxawa tesnikishii.</title>
        <authorList>
            <person name="Kurbessoian T."/>
            <person name="Stajich J.E."/>
        </authorList>
    </citation>
    <scope>NUCLEOTIDE SEQUENCE</scope>
    <source>
        <strain evidence="1">TK_35</strain>
    </source>
</reference>
<comment type="caution">
    <text evidence="1">The sequence shown here is derived from an EMBL/GenBank/DDBJ whole genome shotgun (WGS) entry which is preliminary data.</text>
</comment>
<organism evidence="1">
    <name type="scientific">Knufia peltigerae</name>
    <dbReference type="NCBI Taxonomy" id="1002370"/>
    <lineage>
        <taxon>Eukaryota</taxon>
        <taxon>Fungi</taxon>
        <taxon>Dikarya</taxon>
        <taxon>Ascomycota</taxon>
        <taxon>Pezizomycotina</taxon>
        <taxon>Eurotiomycetes</taxon>
        <taxon>Chaetothyriomycetidae</taxon>
        <taxon>Chaetothyriales</taxon>
        <taxon>Trichomeriaceae</taxon>
        <taxon>Knufia</taxon>
    </lineage>
</organism>
<protein>
    <submittedName>
        <fullName evidence="1">Uncharacterized protein</fullName>
    </submittedName>
</protein>
<dbReference type="EMBL" id="JAPDRN010000162">
    <property type="protein sequence ID" value="KAJ9617445.1"/>
    <property type="molecule type" value="Genomic_DNA"/>
</dbReference>
<accession>A0AA38XPT5</accession>
<dbReference type="AlphaFoldDB" id="A0AA38XPT5"/>
<gene>
    <name evidence="1" type="ORF">H2204_013800</name>
</gene>
<sequence length="245" mass="27130">MGYRALDTPMITKDDLLQEFGEVTEVHGCYFAMYPVATFDLHCCVRITAGQDLVVVSKNTNDPEFASSVALAAPAGMPHDRPTIFEIPANAYGFTHAMAVPSTYHGFLNQIEGRANLFLCLPIFRCEFSGEESAEEFRLAATHVVPVYEWDRTVQPRISVYFDNPHTGGGTDESGALVPLRVLLAEIENLSGVGDGFIEITNYRGEVIEVLSPEEGNYVLIRNRQDEEVMDRARLVAAVETFTTD</sequence>